<dbReference type="EMBL" id="GADI01001854">
    <property type="protein sequence ID" value="JAA71954.1"/>
    <property type="molecule type" value="mRNA"/>
</dbReference>
<protein>
    <submittedName>
        <fullName evidence="1">Putative eukaryotic translation initiation factor 3 subunit m</fullName>
    </submittedName>
</protein>
<keyword evidence="1" id="KW-0648">Protein biosynthesis</keyword>
<dbReference type="AlphaFoldDB" id="A0A0K8RN20"/>
<organism evidence="1">
    <name type="scientific">Ixodes ricinus</name>
    <name type="common">Common tick</name>
    <name type="synonym">Acarus ricinus</name>
    <dbReference type="NCBI Taxonomy" id="34613"/>
    <lineage>
        <taxon>Eukaryota</taxon>
        <taxon>Metazoa</taxon>
        <taxon>Ecdysozoa</taxon>
        <taxon>Arthropoda</taxon>
        <taxon>Chelicerata</taxon>
        <taxon>Arachnida</taxon>
        <taxon>Acari</taxon>
        <taxon>Parasitiformes</taxon>
        <taxon>Ixodida</taxon>
        <taxon>Ixodoidea</taxon>
        <taxon>Ixodidae</taxon>
        <taxon>Ixodinae</taxon>
        <taxon>Ixodes</taxon>
    </lineage>
</organism>
<reference evidence="1" key="1">
    <citation type="submission" date="2012-12" db="EMBL/GenBank/DDBJ databases">
        <title>Identification and characterization of a phenylalanine ammonia-lyase gene family in Isatis indigotica Fort.</title>
        <authorList>
            <person name="Liu Q."/>
            <person name="Chen J."/>
            <person name="Zhou X."/>
            <person name="Di P."/>
            <person name="Xiao Y."/>
            <person name="Xuan H."/>
            <person name="Zhang L."/>
            <person name="Chen W."/>
        </authorList>
    </citation>
    <scope>NUCLEOTIDE SEQUENCE</scope>
    <source>
        <tissue evidence="1">Salivary gland</tissue>
    </source>
</reference>
<name>A0A0K8RN20_IXORI</name>
<accession>A0A0K8RN20</accession>
<dbReference type="GO" id="GO:0003743">
    <property type="term" value="F:translation initiation factor activity"/>
    <property type="evidence" value="ECO:0007669"/>
    <property type="project" value="UniProtKB-KW"/>
</dbReference>
<sequence length="123" mass="13823">MTARMDTMLFSTASMSASLASLKHTSHTPMICWTFRARLSGTCSSEMSAPKPLRYERSSRHWSSTPMSMNVGILMIGFVAGTDLPVFSGVDKSRVTRTIWTPRAPPYRTYVRSDLSCVTTYQW</sequence>
<keyword evidence="1" id="KW-0396">Initiation factor</keyword>
<proteinExistence type="evidence at transcript level"/>
<evidence type="ECO:0000313" key="1">
    <source>
        <dbReference type="EMBL" id="JAA71954.1"/>
    </source>
</evidence>